<feature type="domain" description="RRM" evidence="2">
    <location>
        <begin position="108"/>
        <end position="178"/>
    </location>
</feature>
<sequence length="283" mass="31731">MFSIVASFCPKSLDVRAVPTSAGLKTEKGKMDALNLKTLVIQDETLFLEGLTGVAVEEKSRADLGSASLSKETSIPDLPALENSTSDVTAECFDFSKQRHFWNLSVQNSIIIEDYPMKVPLKSIYDFFSVFGELQMFYGKGTIFIKFKDECDKEKALKVHQFVVDGCSFRIKTDVSSDELVIRLYSVKVEADKMKAMNACSKYGSIKYINHDRIGVLFAHYKVTEKQRAKEILNRKLQGNLAIRSIILLCDNCEAALLELWFSQDPVSPSFRGDMAIDSPIGF</sequence>
<protein>
    <recommendedName>
        <fullName evidence="2">RRM domain-containing protein</fullName>
    </recommendedName>
</protein>
<keyword evidence="1" id="KW-0694">RNA-binding</keyword>
<dbReference type="AlphaFoldDB" id="A0A9D4UAF2"/>
<dbReference type="InterPro" id="IPR000504">
    <property type="entry name" value="RRM_dom"/>
</dbReference>
<dbReference type="PROSITE" id="PS50102">
    <property type="entry name" value="RRM"/>
    <property type="match status" value="1"/>
</dbReference>
<dbReference type="GO" id="GO:0003723">
    <property type="term" value="F:RNA binding"/>
    <property type="evidence" value="ECO:0007669"/>
    <property type="project" value="UniProtKB-UniRule"/>
</dbReference>
<dbReference type="SUPFAM" id="SSF54928">
    <property type="entry name" value="RNA-binding domain, RBD"/>
    <property type="match status" value="1"/>
</dbReference>
<dbReference type="OrthoDB" id="1936488at2759"/>
<keyword evidence="4" id="KW-1185">Reference proteome</keyword>
<proteinExistence type="predicted"/>
<gene>
    <name evidence="3" type="ORF">GOP47_0021078</name>
</gene>
<name>A0A9D4UAF2_ADICA</name>
<evidence type="ECO:0000259" key="2">
    <source>
        <dbReference type="PROSITE" id="PS50102"/>
    </source>
</evidence>
<comment type="caution">
    <text evidence="3">The sequence shown here is derived from an EMBL/GenBank/DDBJ whole genome shotgun (WGS) entry which is preliminary data.</text>
</comment>
<dbReference type="Proteomes" id="UP000886520">
    <property type="component" value="Chromosome 20"/>
</dbReference>
<dbReference type="EMBL" id="JABFUD020000020">
    <property type="protein sequence ID" value="KAI5064408.1"/>
    <property type="molecule type" value="Genomic_DNA"/>
</dbReference>
<dbReference type="InterPro" id="IPR035979">
    <property type="entry name" value="RBD_domain_sf"/>
</dbReference>
<evidence type="ECO:0000256" key="1">
    <source>
        <dbReference type="PROSITE-ProRule" id="PRU00176"/>
    </source>
</evidence>
<reference evidence="3" key="1">
    <citation type="submission" date="2021-01" db="EMBL/GenBank/DDBJ databases">
        <title>Adiantum capillus-veneris genome.</title>
        <authorList>
            <person name="Fang Y."/>
            <person name="Liao Q."/>
        </authorList>
    </citation>
    <scope>NUCLEOTIDE SEQUENCE</scope>
    <source>
        <strain evidence="3">H3</strain>
        <tissue evidence="3">Leaf</tissue>
    </source>
</reference>
<accession>A0A9D4UAF2</accession>
<evidence type="ECO:0000313" key="4">
    <source>
        <dbReference type="Proteomes" id="UP000886520"/>
    </source>
</evidence>
<organism evidence="3 4">
    <name type="scientific">Adiantum capillus-veneris</name>
    <name type="common">Maidenhair fern</name>
    <dbReference type="NCBI Taxonomy" id="13818"/>
    <lineage>
        <taxon>Eukaryota</taxon>
        <taxon>Viridiplantae</taxon>
        <taxon>Streptophyta</taxon>
        <taxon>Embryophyta</taxon>
        <taxon>Tracheophyta</taxon>
        <taxon>Polypodiopsida</taxon>
        <taxon>Polypodiidae</taxon>
        <taxon>Polypodiales</taxon>
        <taxon>Pteridineae</taxon>
        <taxon>Pteridaceae</taxon>
        <taxon>Vittarioideae</taxon>
        <taxon>Adiantum</taxon>
    </lineage>
</organism>
<evidence type="ECO:0000313" key="3">
    <source>
        <dbReference type="EMBL" id="KAI5064408.1"/>
    </source>
</evidence>